<gene>
    <name evidence="4" type="ORF">CPA56_02800</name>
</gene>
<proteinExistence type="predicted"/>
<dbReference type="EMBL" id="PDLY01000001">
    <property type="protein sequence ID" value="MBA5726924.1"/>
    <property type="molecule type" value="Genomic_DNA"/>
</dbReference>
<dbReference type="Gene3D" id="1.10.10.10">
    <property type="entry name" value="Winged helix-like DNA-binding domain superfamily/Winged helix DNA-binding domain"/>
    <property type="match status" value="1"/>
</dbReference>
<evidence type="ECO:0000256" key="2">
    <source>
        <dbReference type="PROSITE-ProRule" id="PRU01091"/>
    </source>
</evidence>
<organism evidence="4 5">
    <name type="scientific">Bombella mellum</name>
    <dbReference type="NCBI Taxonomy" id="2039288"/>
    <lineage>
        <taxon>Bacteria</taxon>
        <taxon>Pseudomonadati</taxon>
        <taxon>Pseudomonadota</taxon>
        <taxon>Alphaproteobacteria</taxon>
        <taxon>Acetobacterales</taxon>
        <taxon>Acetobacteraceae</taxon>
        <taxon>Bombella</taxon>
    </lineage>
</organism>
<sequence>MEETMPRLTFGQMQLDSETQILSTPRGSVRLARNDFLVMQAIMRRNGRLASVSEIAEEVWQYPRNEPEFSNVAVRRSIKKLRGFMELTVGSQCAIRCERDCGYHLVNRQVVMEDVA</sequence>
<reference evidence="4 5" key="1">
    <citation type="submission" date="2017-10" db="EMBL/GenBank/DDBJ databases">
        <authorList>
            <person name="Jakob F."/>
        </authorList>
    </citation>
    <scope>NUCLEOTIDE SEQUENCE [LARGE SCALE GENOMIC DNA]</scope>
    <source>
        <strain evidence="4 5">TMW 2.1889</strain>
    </source>
</reference>
<feature type="DNA-binding region" description="OmpR/PhoB-type" evidence="2">
    <location>
        <begin position="5"/>
        <end position="107"/>
    </location>
</feature>
<name>A0ABR5ZRV9_9PROT</name>
<evidence type="ECO:0000313" key="5">
    <source>
        <dbReference type="Proteomes" id="UP000765338"/>
    </source>
</evidence>
<dbReference type="Proteomes" id="UP000765338">
    <property type="component" value="Unassembled WGS sequence"/>
</dbReference>
<evidence type="ECO:0000313" key="4">
    <source>
        <dbReference type="EMBL" id="MBA5726924.1"/>
    </source>
</evidence>
<evidence type="ECO:0000256" key="1">
    <source>
        <dbReference type="ARBA" id="ARBA00023125"/>
    </source>
</evidence>
<accession>A0ABR5ZRV9</accession>
<protein>
    <recommendedName>
        <fullName evidence="3">OmpR/PhoB-type domain-containing protein</fullName>
    </recommendedName>
</protein>
<comment type="caution">
    <text evidence="4">The sequence shown here is derived from an EMBL/GenBank/DDBJ whole genome shotgun (WGS) entry which is preliminary data.</text>
</comment>
<keyword evidence="1 2" id="KW-0238">DNA-binding</keyword>
<dbReference type="PROSITE" id="PS51755">
    <property type="entry name" value="OMPR_PHOB"/>
    <property type="match status" value="1"/>
</dbReference>
<keyword evidence="5" id="KW-1185">Reference proteome</keyword>
<dbReference type="Pfam" id="PF00486">
    <property type="entry name" value="Trans_reg_C"/>
    <property type="match status" value="1"/>
</dbReference>
<feature type="domain" description="OmpR/PhoB-type" evidence="3">
    <location>
        <begin position="5"/>
        <end position="107"/>
    </location>
</feature>
<evidence type="ECO:0000259" key="3">
    <source>
        <dbReference type="PROSITE" id="PS51755"/>
    </source>
</evidence>
<dbReference type="InterPro" id="IPR001867">
    <property type="entry name" value="OmpR/PhoB-type_DNA-bd"/>
</dbReference>
<dbReference type="SUPFAM" id="SSF46894">
    <property type="entry name" value="C-terminal effector domain of the bipartite response regulators"/>
    <property type="match status" value="1"/>
</dbReference>
<dbReference type="InterPro" id="IPR016032">
    <property type="entry name" value="Sig_transdc_resp-reg_C-effctor"/>
</dbReference>
<dbReference type="InterPro" id="IPR036388">
    <property type="entry name" value="WH-like_DNA-bd_sf"/>
</dbReference>